<keyword evidence="7" id="KW-1185">Reference proteome</keyword>
<dbReference type="InterPro" id="IPR050109">
    <property type="entry name" value="HTH-type_TetR-like_transc_reg"/>
</dbReference>
<sequence>MSPRKAVDVELSRSRIMEAARRLFVKEGYRNVSMRKIAKELDYTHGAIYYHFENEAELFYALVKEDFSLLDGELNKVMAQELEDSEKLTQILLGFIKFGLENPNHYEIMFLITDEEIKGNSLNEPDNSYARFAQAVYLLCAKQVDTKTIWSLFLSIHGFVAVYCRSGQSYEDVRDLAESHVQLLLRAIGNT</sequence>
<dbReference type="Gene3D" id="1.10.357.10">
    <property type="entry name" value="Tetracycline Repressor, domain 2"/>
    <property type="match status" value="1"/>
</dbReference>
<proteinExistence type="predicted"/>
<evidence type="ECO:0000256" key="4">
    <source>
        <dbReference type="PROSITE-ProRule" id="PRU00335"/>
    </source>
</evidence>
<dbReference type="OrthoDB" id="9815924at2"/>
<gene>
    <name evidence="6" type="ORF">D0469_13345</name>
</gene>
<name>A0A372LLP4_9BACI</name>
<evidence type="ECO:0000313" key="6">
    <source>
        <dbReference type="EMBL" id="RFU67902.1"/>
    </source>
</evidence>
<evidence type="ECO:0000256" key="2">
    <source>
        <dbReference type="ARBA" id="ARBA00023125"/>
    </source>
</evidence>
<dbReference type="PRINTS" id="PR00455">
    <property type="entry name" value="HTHTETR"/>
</dbReference>
<dbReference type="RefSeq" id="WP_117327240.1">
    <property type="nucleotide sequence ID" value="NZ_QVTE01000037.1"/>
</dbReference>
<dbReference type="InterPro" id="IPR036271">
    <property type="entry name" value="Tet_transcr_reg_TetR-rel_C_sf"/>
</dbReference>
<evidence type="ECO:0000256" key="3">
    <source>
        <dbReference type="ARBA" id="ARBA00023163"/>
    </source>
</evidence>
<accession>A0A372LLP4</accession>
<dbReference type="PANTHER" id="PTHR30055">
    <property type="entry name" value="HTH-TYPE TRANSCRIPTIONAL REGULATOR RUTR"/>
    <property type="match status" value="1"/>
</dbReference>
<dbReference type="EMBL" id="QVTE01000037">
    <property type="protein sequence ID" value="RFU67902.1"/>
    <property type="molecule type" value="Genomic_DNA"/>
</dbReference>
<dbReference type="AlphaFoldDB" id="A0A372LLP4"/>
<dbReference type="InterPro" id="IPR001647">
    <property type="entry name" value="HTH_TetR"/>
</dbReference>
<dbReference type="GO" id="GO:0003700">
    <property type="term" value="F:DNA-binding transcription factor activity"/>
    <property type="evidence" value="ECO:0007669"/>
    <property type="project" value="TreeGrafter"/>
</dbReference>
<dbReference type="Proteomes" id="UP000264541">
    <property type="component" value="Unassembled WGS sequence"/>
</dbReference>
<keyword evidence="1" id="KW-0805">Transcription regulation</keyword>
<keyword evidence="2 4" id="KW-0238">DNA-binding</keyword>
<feature type="DNA-binding region" description="H-T-H motif" evidence="4">
    <location>
        <begin position="33"/>
        <end position="52"/>
    </location>
</feature>
<dbReference type="Pfam" id="PF00440">
    <property type="entry name" value="TetR_N"/>
    <property type="match status" value="1"/>
</dbReference>
<keyword evidence="3" id="KW-0804">Transcription</keyword>
<evidence type="ECO:0000313" key="7">
    <source>
        <dbReference type="Proteomes" id="UP000264541"/>
    </source>
</evidence>
<dbReference type="PROSITE" id="PS50977">
    <property type="entry name" value="HTH_TETR_2"/>
    <property type="match status" value="1"/>
</dbReference>
<dbReference type="PANTHER" id="PTHR30055:SF234">
    <property type="entry name" value="HTH-TYPE TRANSCRIPTIONAL REGULATOR BETI"/>
    <property type="match status" value="1"/>
</dbReference>
<protein>
    <submittedName>
        <fullName evidence="6">TetR/AcrR family transcriptional regulator</fullName>
    </submittedName>
</protein>
<dbReference type="SUPFAM" id="SSF46689">
    <property type="entry name" value="Homeodomain-like"/>
    <property type="match status" value="1"/>
</dbReference>
<feature type="domain" description="HTH tetR-type" evidence="5">
    <location>
        <begin position="10"/>
        <end position="70"/>
    </location>
</feature>
<evidence type="ECO:0000259" key="5">
    <source>
        <dbReference type="PROSITE" id="PS50977"/>
    </source>
</evidence>
<dbReference type="GO" id="GO:0000976">
    <property type="term" value="F:transcription cis-regulatory region binding"/>
    <property type="evidence" value="ECO:0007669"/>
    <property type="project" value="TreeGrafter"/>
</dbReference>
<organism evidence="6 7">
    <name type="scientific">Peribacillus saganii</name>
    <dbReference type="NCBI Taxonomy" id="2303992"/>
    <lineage>
        <taxon>Bacteria</taxon>
        <taxon>Bacillati</taxon>
        <taxon>Bacillota</taxon>
        <taxon>Bacilli</taxon>
        <taxon>Bacillales</taxon>
        <taxon>Bacillaceae</taxon>
        <taxon>Peribacillus</taxon>
    </lineage>
</organism>
<reference evidence="6 7" key="1">
    <citation type="submission" date="2018-08" db="EMBL/GenBank/DDBJ databases">
        <title>Bacillus chawlae sp. nov., Bacillus glennii sp. nov., and Bacillus saganii sp. nov. Isolated from the Vehicle Assembly Building at Kennedy Space Center where the Viking Spacecraft were Assembled.</title>
        <authorList>
            <person name="Seuylemezian A."/>
            <person name="Vaishampayan P."/>
        </authorList>
    </citation>
    <scope>NUCLEOTIDE SEQUENCE [LARGE SCALE GENOMIC DNA]</scope>
    <source>
        <strain evidence="6 7">V47-23a</strain>
    </source>
</reference>
<evidence type="ECO:0000256" key="1">
    <source>
        <dbReference type="ARBA" id="ARBA00023015"/>
    </source>
</evidence>
<comment type="caution">
    <text evidence="6">The sequence shown here is derived from an EMBL/GenBank/DDBJ whole genome shotgun (WGS) entry which is preliminary data.</text>
</comment>
<dbReference type="InterPro" id="IPR009057">
    <property type="entry name" value="Homeodomain-like_sf"/>
</dbReference>
<dbReference type="SUPFAM" id="SSF48498">
    <property type="entry name" value="Tetracyclin repressor-like, C-terminal domain"/>
    <property type="match status" value="1"/>
</dbReference>